<dbReference type="AlphaFoldDB" id="A0A382DMJ8"/>
<organism evidence="1">
    <name type="scientific">marine metagenome</name>
    <dbReference type="NCBI Taxonomy" id="408172"/>
    <lineage>
        <taxon>unclassified sequences</taxon>
        <taxon>metagenomes</taxon>
        <taxon>ecological metagenomes</taxon>
    </lineage>
</organism>
<evidence type="ECO:0008006" key="2">
    <source>
        <dbReference type="Google" id="ProtNLM"/>
    </source>
</evidence>
<protein>
    <recommendedName>
        <fullName evidence="2">Sucrose phosphatase-like domain-containing protein</fullName>
    </recommendedName>
</protein>
<accession>A0A382DMJ8</accession>
<dbReference type="InterPro" id="IPR006379">
    <property type="entry name" value="HAD-SF_hydro_IIB"/>
</dbReference>
<reference evidence="1" key="1">
    <citation type="submission" date="2018-05" db="EMBL/GenBank/DDBJ databases">
        <authorList>
            <person name="Lanie J.A."/>
            <person name="Ng W.-L."/>
            <person name="Kazmierczak K.M."/>
            <person name="Andrzejewski T.M."/>
            <person name="Davidsen T.M."/>
            <person name="Wayne K.J."/>
            <person name="Tettelin H."/>
            <person name="Glass J.I."/>
            <person name="Rusch D."/>
            <person name="Podicherti R."/>
            <person name="Tsui H.-C.T."/>
            <person name="Winkler M.E."/>
        </authorList>
    </citation>
    <scope>NUCLEOTIDE SEQUENCE</scope>
</reference>
<dbReference type="EMBL" id="UINC01039977">
    <property type="protein sequence ID" value="SVB39224.1"/>
    <property type="molecule type" value="Genomic_DNA"/>
</dbReference>
<dbReference type="Pfam" id="PF08282">
    <property type="entry name" value="Hydrolase_3"/>
    <property type="match status" value="2"/>
</dbReference>
<dbReference type="PANTHER" id="PTHR10000:SF8">
    <property type="entry name" value="HAD SUPERFAMILY HYDROLASE-LIKE, TYPE 3"/>
    <property type="match status" value="1"/>
</dbReference>
<name>A0A382DMJ8_9ZZZZ</name>
<dbReference type="Gene3D" id="3.40.50.1000">
    <property type="entry name" value="HAD superfamily/HAD-like"/>
    <property type="match status" value="2"/>
</dbReference>
<dbReference type="PANTHER" id="PTHR10000">
    <property type="entry name" value="PHOSPHOSERINE PHOSPHATASE"/>
    <property type="match status" value="1"/>
</dbReference>
<dbReference type="GO" id="GO:0016791">
    <property type="term" value="F:phosphatase activity"/>
    <property type="evidence" value="ECO:0007669"/>
    <property type="project" value="TreeGrafter"/>
</dbReference>
<dbReference type="GO" id="GO:0005829">
    <property type="term" value="C:cytosol"/>
    <property type="evidence" value="ECO:0007669"/>
    <property type="project" value="TreeGrafter"/>
</dbReference>
<dbReference type="SUPFAM" id="SSF56784">
    <property type="entry name" value="HAD-like"/>
    <property type="match status" value="1"/>
</dbReference>
<sequence>MRPLRDFSKKDLRKIQFVLTDIDDTLTTNGRLPATSFNALEKLHKTGFKVVPITGRPAGWCDHIARMWPVDAVVGENGAFYFVYEQSKRKIIRRYWKSKKERTADRKRLEKIQKKILTTVKGSAIASDQAYREADLAIDYCEDVKPLPESSVIQIVDVFLKAGAVAKISSIHVNGWFGDYDKLQMTNVLLEEYFQQNDSEFMDKIVFAGDSPNDEPMFSYFKNSVGVGNIMKYADQIKQFPAWVTTKSAAEGFSELADALLSAKTDS</sequence>
<gene>
    <name evidence="1" type="ORF">METZ01_LOCUS192078</name>
</gene>
<proteinExistence type="predicted"/>
<dbReference type="GO" id="GO:0000287">
    <property type="term" value="F:magnesium ion binding"/>
    <property type="evidence" value="ECO:0007669"/>
    <property type="project" value="TreeGrafter"/>
</dbReference>
<dbReference type="NCBIfam" id="TIGR01484">
    <property type="entry name" value="HAD-SF-IIB"/>
    <property type="match status" value="1"/>
</dbReference>
<dbReference type="InterPro" id="IPR023214">
    <property type="entry name" value="HAD_sf"/>
</dbReference>
<dbReference type="InterPro" id="IPR036412">
    <property type="entry name" value="HAD-like_sf"/>
</dbReference>
<evidence type="ECO:0000313" key="1">
    <source>
        <dbReference type="EMBL" id="SVB39224.1"/>
    </source>
</evidence>